<protein>
    <submittedName>
        <fullName evidence="2">5-deoxy-glucuronate isomerase</fullName>
        <ecNumber evidence="2">5.3.1.30</ecNumber>
    </submittedName>
</protein>
<dbReference type="PANTHER" id="PTHR39193:SF1">
    <property type="entry name" value="5-DEOXY-GLUCURONATE ISOMERASE"/>
    <property type="match status" value="1"/>
</dbReference>
<keyword evidence="3" id="KW-1185">Reference proteome</keyword>
<accession>A0ABS4Z6J5</accession>
<dbReference type="InterPro" id="IPR024203">
    <property type="entry name" value="Deoxy-glucuronate_isom_IolB"/>
</dbReference>
<dbReference type="NCBIfam" id="TIGR04378">
    <property type="entry name" value="myo_inos_iolB"/>
    <property type="match status" value="1"/>
</dbReference>
<organism evidence="2 3">
    <name type="scientific">Microlunatus capsulatus</name>
    <dbReference type="NCBI Taxonomy" id="99117"/>
    <lineage>
        <taxon>Bacteria</taxon>
        <taxon>Bacillati</taxon>
        <taxon>Actinomycetota</taxon>
        <taxon>Actinomycetes</taxon>
        <taxon>Propionibacteriales</taxon>
        <taxon>Propionibacteriaceae</taxon>
        <taxon>Microlunatus</taxon>
    </lineage>
</organism>
<dbReference type="EC" id="5.3.1.30" evidence="2"/>
<dbReference type="RefSeq" id="WP_307803889.1">
    <property type="nucleotide sequence ID" value="NZ_BAAAMH010000012.1"/>
</dbReference>
<dbReference type="EMBL" id="JAGIOB010000001">
    <property type="protein sequence ID" value="MBP2416345.1"/>
    <property type="molecule type" value="Genomic_DNA"/>
</dbReference>
<dbReference type="InterPro" id="IPR011051">
    <property type="entry name" value="RmlC_Cupin_sf"/>
</dbReference>
<dbReference type="PIRSF" id="PIRSF036628">
    <property type="entry name" value="IolB"/>
    <property type="match status" value="1"/>
</dbReference>
<dbReference type="Gene3D" id="2.60.120.10">
    <property type="entry name" value="Jelly Rolls"/>
    <property type="match status" value="2"/>
</dbReference>
<dbReference type="InterPro" id="IPR014710">
    <property type="entry name" value="RmlC-like_jellyroll"/>
</dbReference>
<dbReference type="InterPro" id="IPR021120">
    <property type="entry name" value="KduI/IolB_isomerase"/>
</dbReference>
<gene>
    <name evidence="2" type="ORF">JOF54_001267</name>
</gene>
<dbReference type="PANTHER" id="PTHR39193">
    <property type="entry name" value="5-DEOXY-GLUCURONATE ISOMERASE"/>
    <property type="match status" value="1"/>
</dbReference>
<dbReference type="Proteomes" id="UP000758168">
    <property type="component" value="Unassembled WGS sequence"/>
</dbReference>
<comment type="caution">
    <text evidence="2">The sequence shown here is derived from an EMBL/GenBank/DDBJ whole genome shotgun (WGS) entry which is preliminary data.</text>
</comment>
<dbReference type="SUPFAM" id="SSF51182">
    <property type="entry name" value="RmlC-like cupins"/>
    <property type="match status" value="1"/>
</dbReference>
<evidence type="ECO:0000313" key="2">
    <source>
        <dbReference type="EMBL" id="MBP2416345.1"/>
    </source>
</evidence>
<reference evidence="2 3" key="1">
    <citation type="submission" date="2021-03" db="EMBL/GenBank/DDBJ databases">
        <title>Sequencing the genomes of 1000 actinobacteria strains.</title>
        <authorList>
            <person name="Klenk H.-P."/>
        </authorList>
    </citation>
    <scope>NUCLEOTIDE SEQUENCE [LARGE SCALE GENOMIC DNA]</scope>
    <source>
        <strain evidence="2 3">DSM 12936</strain>
    </source>
</reference>
<dbReference type="Pfam" id="PF04962">
    <property type="entry name" value="KduI"/>
    <property type="match status" value="1"/>
</dbReference>
<evidence type="ECO:0000313" key="3">
    <source>
        <dbReference type="Proteomes" id="UP000758168"/>
    </source>
</evidence>
<keyword evidence="1 2" id="KW-0413">Isomerase</keyword>
<name>A0ABS4Z6J5_9ACTN</name>
<dbReference type="GO" id="GO:0102482">
    <property type="term" value="F:5-deoxy-D-glucuronate isomerase activity"/>
    <property type="evidence" value="ECO:0007669"/>
    <property type="project" value="UniProtKB-EC"/>
</dbReference>
<proteinExistence type="predicted"/>
<sequence length="292" mass="30909">MSTVSRYYLPAGSAARDGYDLEVTPESAAWGYSSLRVLTLAAGGTRTVATGDAEVVVLPLSGAVDVAVDGVRHALHGRPDVFAGPTDLAYLPVGSVATLASAAGGRFALCGARTDRVLPFRYGAAADVPVELRGAGPSSRQVRNFATPEALDAGALIACEVITPDGNWSSYPAHKHDETTATESELEEIYYFEVAPGPHGEPGLGFMRTSSSPGHPIEVLEEVHDRDTVLVPFGWHGPCVAAPGHPLYYLNVMAGPSPERAWRISDHPDQTWVRGTWADQPVDPRLTAAKEG</sequence>
<evidence type="ECO:0000256" key="1">
    <source>
        <dbReference type="ARBA" id="ARBA00023235"/>
    </source>
</evidence>